<dbReference type="Proteomes" id="UP001148662">
    <property type="component" value="Unassembled WGS sequence"/>
</dbReference>
<comment type="caution">
    <text evidence="1">The sequence shown here is derived from an EMBL/GenBank/DDBJ whole genome shotgun (WGS) entry which is preliminary data.</text>
</comment>
<accession>A0ACC1T068</accession>
<evidence type="ECO:0000313" key="1">
    <source>
        <dbReference type="EMBL" id="KAJ3549792.1"/>
    </source>
</evidence>
<gene>
    <name evidence="1" type="ORF">NM688_g5142</name>
</gene>
<dbReference type="EMBL" id="JANHOG010000921">
    <property type="protein sequence ID" value="KAJ3549792.1"/>
    <property type="molecule type" value="Genomic_DNA"/>
</dbReference>
<reference evidence="1" key="1">
    <citation type="submission" date="2022-07" db="EMBL/GenBank/DDBJ databases">
        <title>Genome Sequence of Phlebia brevispora.</title>
        <authorList>
            <person name="Buettner E."/>
        </authorList>
    </citation>
    <scope>NUCLEOTIDE SEQUENCE</scope>
    <source>
        <strain evidence="1">MPL23</strain>
    </source>
</reference>
<proteinExistence type="predicted"/>
<keyword evidence="2" id="KW-1185">Reference proteome</keyword>
<evidence type="ECO:0000313" key="2">
    <source>
        <dbReference type="Proteomes" id="UP001148662"/>
    </source>
</evidence>
<protein>
    <submittedName>
        <fullName evidence="1">Uncharacterized protein</fullName>
    </submittedName>
</protein>
<sequence>MRQKFRRQLQAILAWDKHYKAEEYKDQDVSVLSDDERFFVVNARDDFGDAMRLAYRSLVIGLSRLAIHHTWFSTQCAEVEDLLRIYFPSDEDDMPSYLFHHSLSAEEKKQLDKARKRCLSLLERYVRDIEAGRVVDPLTEEGRKAYPPPIEESVLVAHVLLYLERFEDAKEKIDTILNSAV</sequence>
<organism evidence="1 2">
    <name type="scientific">Phlebia brevispora</name>
    <dbReference type="NCBI Taxonomy" id="194682"/>
    <lineage>
        <taxon>Eukaryota</taxon>
        <taxon>Fungi</taxon>
        <taxon>Dikarya</taxon>
        <taxon>Basidiomycota</taxon>
        <taxon>Agaricomycotina</taxon>
        <taxon>Agaricomycetes</taxon>
        <taxon>Polyporales</taxon>
        <taxon>Meruliaceae</taxon>
        <taxon>Phlebia</taxon>
    </lineage>
</organism>
<name>A0ACC1T068_9APHY</name>